<keyword evidence="2" id="KW-0677">Repeat</keyword>
<reference evidence="7 8" key="1">
    <citation type="submission" date="2019-01" db="EMBL/GenBank/DDBJ databases">
        <title>Sequencing of cultivated peanut Arachis hypogaea provides insights into genome evolution and oil improvement.</title>
        <authorList>
            <person name="Chen X."/>
        </authorList>
    </citation>
    <scope>NUCLEOTIDE SEQUENCE [LARGE SCALE GENOMIC DNA]</scope>
    <source>
        <strain evidence="8">cv. Fuhuasheng</strain>
        <tissue evidence="7">Leaves</tissue>
    </source>
</reference>
<name>A0A444XWM1_ARAHY</name>
<dbReference type="SUPFAM" id="SSF56112">
    <property type="entry name" value="Protein kinase-like (PK-like)"/>
    <property type="match status" value="1"/>
</dbReference>
<gene>
    <name evidence="7" type="ORF">Ahy_B09g100046</name>
</gene>
<keyword evidence="4" id="KW-0812">Transmembrane</keyword>
<organism evidence="7 8">
    <name type="scientific">Arachis hypogaea</name>
    <name type="common">Peanut</name>
    <dbReference type="NCBI Taxonomy" id="3818"/>
    <lineage>
        <taxon>Eukaryota</taxon>
        <taxon>Viridiplantae</taxon>
        <taxon>Streptophyta</taxon>
        <taxon>Embryophyta</taxon>
        <taxon>Tracheophyta</taxon>
        <taxon>Spermatophyta</taxon>
        <taxon>Magnoliopsida</taxon>
        <taxon>eudicotyledons</taxon>
        <taxon>Gunneridae</taxon>
        <taxon>Pentapetalae</taxon>
        <taxon>rosids</taxon>
        <taxon>fabids</taxon>
        <taxon>Fabales</taxon>
        <taxon>Fabaceae</taxon>
        <taxon>Papilionoideae</taxon>
        <taxon>50 kb inversion clade</taxon>
        <taxon>dalbergioids sensu lato</taxon>
        <taxon>Dalbergieae</taxon>
        <taxon>Pterocarpus clade</taxon>
        <taxon>Arachis</taxon>
    </lineage>
</organism>
<dbReference type="Gene3D" id="1.10.510.10">
    <property type="entry name" value="Transferase(Phosphotransferase) domain 1"/>
    <property type="match status" value="1"/>
</dbReference>
<keyword evidence="4" id="KW-0472">Membrane</keyword>
<feature type="transmembrane region" description="Helical" evidence="4">
    <location>
        <begin position="266"/>
        <end position="288"/>
    </location>
</feature>
<evidence type="ECO:0000256" key="3">
    <source>
        <dbReference type="SAM" id="MobiDB-lite"/>
    </source>
</evidence>
<accession>A0A444XWM1</accession>
<dbReference type="CDD" id="cd23509">
    <property type="entry name" value="Gnk2-like"/>
    <property type="match status" value="2"/>
</dbReference>
<dbReference type="PROSITE" id="PS51473">
    <property type="entry name" value="GNK2"/>
    <property type="match status" value="2"/>
</dbReference>
<protein>
    <recommendedName>
        <fullName evidence="6">Gnk2-homologous domain-containing protein</fullName>
    </recommendedName>
</protein>
<proteinExistence type="predicted"/>
<feature type="chain" id="PRO_5018977586" description="Gnk2-homologous domain-containing protein" evidence="5">
    <location>
        <begin position="24"/>
        <end position="494"/>
    </location>
</feature>
<feature type="domain" description="Gnk2-homologous" evidence="6">
    <location>
        <begin position="139"/>
        <end position="245"/>
    </location>
</feature>
<feature type="domain" description="Gnk2-homologous" evidence="6">
    <location>
        <begin position="28"/>
        <end position="131"/>
    </location>
</feature>
<feature type="signal peptide" evidence="5">
    <location>
        <begin position="1"/>
        <end position="23"/>
    </location>
</feature>
<feature type="region of interest" description="Disordered" evidence="3">
    <location>
        <begin position="457"/>
        <end position="494"/>
    </location>
</feature>
<dbReference type="InterPro" id="IPR002902">
    <property type="entry name" value="GNK2"/>
</dbReference>
<dbReference type="STRING" id="3818.A0A444XWM1"/>
<comment type="caution">
    <text evidence="7">The sequence shown here is derived from an EMBL/GenBank/DDBJ whole genome shotgun (WGS) entry which is preliminary data.</text>
</comment>
<evidence type="ECO:0000256" key="4">
    <source>
        <dbReference type="SAM" id="Phobius"/>
    </source>
</evidence>
<evidence type="ECO:0000256" key="1">
    <source>
        <dbReference type="ARBA" id="ARBA00022729"/>
    </source>
</evidence>
<evidence type="ECO:0000256" key="5">
    <source>
        <dbReference type="SAM" id="SignalP"/>
    </source>
</evidence>
<evidence type="ECO:0000259" key="6">
    <source>
        <dbReference type="PROSITE" id="PS51473"/>
    </source>
</evidence>
<sequence length="494" mass="55327">MITSGRLFSSLCCLLLMLITCDAQQYDFIYYECQNEKGNYTENSTYHKNLNTLFSTLASDTKIDYGFYNLSYGQNDDKVNAVGLCQGDLNQSDCRRCLNDSRIVLPKHCPNQKEAVGWYDQCMLQYSNRTIFGSGYVDNTPMQYLINTDNATDVQVFKQERASLMSNLRNNVSATGDSRRKYAAGSVTGTDFQTIYGLVQCTPDLSSQKCDECLEGIVDVTLNDGKKGGRVLTPRCHIRFETYRFFQFQPTTTNNNNTTTSKSRSVIVVAVPSVTVLVLIMCSICVYLKVKRPSKLSATTYVEEEITMNESLQFDFDTIRVATSDFSNSNKLGQGGFGAVYKSDVFSFGVIVLEIVSGKRHIENGSEESIEQLLSFVWRNWKERTAINIIDPSLSNISPNDVMRCVHIGLLCVQEDLAHRPNMSSIVLMLDSCSVTMPTPSEPAFFLGTTRTRSLPLSDIHSAENNTTTRTSEFTSKSAQESENEASVTELYPR</sequence>
<dbReference type="InterPro" id="IPR038408">
    <property type="entry name" value="GNK2_sf"/>
</dbReference>
<keyword evidence="4" id="KW-1133">Transmembrane helix</keyword>
<dbReference type="PANTHER" id="PTHR32099:SF103">
    <property type="entry name" value="GNK2-HOMOLOGOUS DOMAIN-CONTAINING PROTEIN"/>
    <property type="match status" value="1"/>
</dbReference>
<feature type="compositionally biased region" description="Polar residues" evidence="3">
    <location>
        <begin position="463"/>
        <end position="487"/>
    </location>
</feature>
<dbReference type="AlphaFoldDB" id="A0A444XWM1"/>
<dbReference type="Pfam" id="PF01657">
    <property type="entry name" value="Stress-antifung"/>
    <property type="match status" value="2"/>
</dbReference>
<dbReference type="FunFam" id="3.30.430.20:FF:000002">
    <property type="entry name" value="Cysteine-rich receptor-like protein kinase 10"/>
    <property type="match status" value="1"/>
</dbReference>
<dbReference type="FunFam" id="3.30.430.20:FF:000003">
    <property type="entry name" value="Cysteine-rich RLK (RECEPTOR-like protein kinase) 10"/>
    <property type="match status" value="1"/>
</dbReference>
<keyword evidence="8" id="KW-1185">Reference proteome</keyword>
<dbReference type="EMBL" id="SDMP01000019">
    <property type="protein sequence ID" value="RYQ93806.1"/>
    <property type="molecule type" value="Genomic_DNA"/>
</dbReference>
<evidence type="ECO:0000313" key="8">
    <source>
        <dbReference type="Proteomes" id="UP000289738"/>
    </source>
</evidence>
<dbReference type="InterPro" id="IPR011009">
    <property type="entry name" value="Kinase-like_dom_sf"/>
</dbReference>
<dbReference type="PANTHER" id="PTHR32099">
    <property type="entry name" value="CYSTEINE-RICH REPEAT SECRETORY PROTEIN"/>
    <property type="match status" value="1"/>
</dbReference>
<evidence type="ECO:0000256" key="2">
    <source>
        <dbReference type="ARBA" id="ARBA00022737"/>
    </source>
</evidence>
<dbReference type="Proteomes" id="UP000289738">
    <property type="component" value="Chromosome B09"/>
</dbReference>
<keyword evidence="1 5" id="KW-0732">Signal</keyword>
<dbReference type="Gene3D" id="3.30.430.20">
    <property type="entry name" value="Gnk2 domain, C-X8-C-X2-C motif"/>
    <property type="match status" value="2"/>
</dbReference>
<evidence type="ECO:0000313" key="7">
    <source>
        <dbReference type="EMBL" id="RYQ93806.1"/>
    </source>
</evidence>